<feature type="non-terminal residue" evidence="1">
    <location>
        <position position="46"/>
    </location>
</feature>
<dbReference type="EMBL" id="LBPN01000025">
    <property type="protein sequence ID" value="KKP57734.1"/>
    <property type="molecule type" value="Genomic_DNA"/>
</dbReference>
<evidence type="ECO:0000313" key="1">
    <source>
        <dbReference type="EMBL" id="KKP57734.1"/>
    </source>
</evidence>
<reference evidence="1 2" key="1">
    <citation type="journal article" date="2015" name="Nature">
        <title>rRNA introns, odd ribosomes, and small enigmatic genomes across a large radiation of phyla.</title>
        <authorList>
            <person name="Brown C.T."/>
            <person name="Hug L.A."/>
            <person name="Thomas B.C."/>
            <person name="Sharon I."/>
            <person name="Castelle C.J."/>
            <person name="Singh A."/>
            <person name="Wilkins M.J."/>
            <person name="Williams K.H."/>
            <person name="Banfield J.F."/>
        </authorList>
    </citation>
    <scope>NUCLEOTIDE SEQUENCE [LARGE SCALE GENOMIC DNA]</scope>
</reference>
<organism evidence="1 2">
    <name type="scientific">Candidatus Gottesmanbacteria bacterium GW2011_GWA1_34_13</name>
    <dbReference type="NCBI Taxonomy" id="1618434"/>
    <lineage>
        <taxon>Bacteria</taxon>
        <taxon>Candidatus Gottesmaniibacteriota</taxon>
    </lineage>
</organism>
<dbReference type="Proteomes" id="UP000034176">
    <property type="component" value="Unassembled WGS sequence"/>
</dbReference>
<protein>
    <submittedName>
        <fullName evidence="1">Uncharacterized protein</fullName>
    </submittedName>
</protein>
<comment type="caution">
    <text evidence="1">The sequence shown here is derived from an EMBL/GenBank/DDBJ whole genome shotgun (WGS) entry which is preliminary data.</text>
</comment>
<gene>
    <name evidence="1" type="ORF">UR52_C0025G0001</name>
</gene>
<dbReference type="STRING" id="1618434.UR52_C0025G0001"/>
<sequence>MNNQIKTMQNLGINYSKAKELIDQYLTDKFSKLHSRESEEIMRAVA</sequence>
<accession>A0A0G0ALH5</accession>
<name>A0A0G0ALH5_9BACT</name>
<proteinExistence type="predicted"/>
<dbReference type="AlphaFoldDB" id="A0A0G0ALH5"/>
<evidence type="ECO:0000313" key="2">
    <source>
        <dbReference type="Proteomes" id="UP000034176"/>
    </source>
</evidence>